<dbReference type="Gene3D" id="3.90.70.10">
    <property type="entry name" value="Cysteine proteinases"/>
    <property type="match status" value="1"/>
</dbReference>
<dbReference type="GO" id="GO:0006508">
    <property type="term" value="P:proteolysis"/>
    <property type="evidence" value="ECO:0007669"/>
    <property type="project" value="InterPro"/>
</dbReference>
<evidence type="ECO:0000313" key="4">
    <source>
        <dbReference type="Proteomes" id="UP000235826"/>
    </source>
</evidence>
<name>A0A2K9PLY4_9FLAO</name>
<dbReference type="AlphaFoldDB" id="A0A2K9PLY4"/>
<comment type="similarity">
    <text evidence="1">Belongs to the peptidase C1 family.</text>
</comment>
<dbReference type="EMBL" id="CP025791">
    <property type="protein sequence ID" value="AUP78060.1"/>
    <property type="molecule type" value="Genomic_DNA"/>
</dbReference>
<evidence type="ECO:0000313" key="3">
    <source>
        <dbReference type="EMBL" id="AUP78060.1"/>
    </source>
</evidence>
<keyword evidence="4" id="KW-1185">Reference proteome</keyword>
<dbReference type="Pfam" id="PF00112">
    <property type="entry name" value="Peptidase_C1"/>
    <property type="match status" value="1"/>
</dbReference>
<evidence type="ECO:0000256" key="1">
    <source>
        <dbReference type="ARBA" id="ARBA00008455"/>
    </source>
</evidence>
<dbReference type="InterPro" id="IPR013128">
    <property type="entry name" value="Peptidase_C1A"/>
</dbReference>
<gene>
    <name evidence="3" type="ORF">C1H87_04765</name>
</gene>
<dbReference type="KEGG" id="fek:C1H87_04765"/>
<sequence>MGGITLFVIGLFGIKSVIDYSKEIAQKRLNEITEEQLNQLLRNETENQVATLLNSKQSIIESQLEVYTRQKISEINISTSPISGSRNTILDTTVVSDIKSNVDHSSDYGIVKDQGSEGSTVAFAVTSAIEFLYLKKQSLKIDLSPRYLYNNINNGQDYGATFVDAFNFSIKTGIIESRFWEYKPGEYKLKPPSESKDKRHFKIKYFRRTSSSIEETKNLLNINKAIVSGLIIYQSNYNNKNGLMTYPKVDEQPMGGHAICLVGYDDNKQLIKFKNSWGKNWGDNGYGYISYADFEKLVKESYLIEI</sequence>
<accession>A0A2K9PLY4</accession>
<feature type="domain" description="Peptidase C1A papain C-terminal" evidence="2">
    <location>
        <begin position="98"/>
        <end position="293"/>
    </location>
</feature>
<dbReference type="PROSITE" id="PS00639">
    <property type="entry name" value="THIOL_PROTEASE_HIS"/>
    <property type="match status" value="1"/>
</dbReference>
<dbReference type="SUPFAM" id="SSF54001">
    <property type="entry name" value="Cysteine proteinases"/>
    <property type="match status" value="1"/>
</dbReference>
<proteinExistence type="inferred from homology"/>
<evidence type="ECO:0000259" key="2">
    <source>
        <dbReference type="SMART" id="SM00645"/>
    </source>
</evidence>
<dbReference type="InterPro" id="IPR025660">
    <property type="entry name" value="Pept_his_AS"/>
</dbReference>
<dbReference type="InterPro" id="IPR000668">
    <property type="entry name" value="Peptidase_C1A_C"/>
</dbReference>
<dbReference type="CDD" id="cd02619">
    <property type="entry name" value="Peptidase_C1"/>
    <property type="match status" value="1"/>
</dbReference>
<protein>
    <recommendedName>
        <fullName evidence="2">Peptidase C1A papain C-terminal domain-containing protein</fullName>
    </recommendedName>
</protein>
<reference evidence="3 4" key="1">
    <citation type="submission" date="2018-01" db="EMBL/GenBank/DDBJ databases">
        <title>Complete genome sequence of Flavivirga eckloniae ECD14 isolated from seaweed Ecklonia cava.</title>
        <authorList>
            <person name="Lee J.H."/>
            <person name="Baik K.S."/>
            <person name="Seong C.N."/>
        </authorList>
    </citation>
    <scope>NUCLEOTIDE SEQUENCE [LARGE SCALE GENOMIC DNA]</scope>
    <source>
        <strain evidence="3 4">ECD14</strain>
    </source>
</reference>
<dbReference type="InterPro" id="IPR038765">
    <property type="entry name" value="Papain-like_cys_pep_sf"/>
</dbReference>
<dbReference type="SMART" id="SM00645">
    <property type="entry name" value="Pept_C1"/>
    <property type="match status" value="1"/>
</dbReference>
<dbReference type="GO" id="GO:0008234">
    <property type="term" value="F:cysteine-type peptidase activity"/>
    <property type="evidence" value="ECO:0007669"/>
    <property type="project" value="InterPro"/>
</dbReference>
<organism evidence="3 4">
    <name type="scientific">Flavivirga eckloniae</name>
    <dbReference type="NCBI Taxonomy" id="1803846"/>
    <lineage>
        <taxon>Bacteria</taxon>
        <taxon>Pseudomonadati</taxon>
        <taxon>Bacteroidota</taxon>
        <taxon>Flavobacteriia</taxon>
        <taxon>Flavobacteriales</taxon>
        <taxon>Flavobacteriaceae</taxon>
        <taxon>Flavivirga</taxon>
    </lineage>
</organism>
<dbReference type="PANTHER" id="PTHR12411">
    <property type="entry name" value="CYSTEINE PROTEASE FAMILY C1-RELATED"/>
    <property type="match status" value="1"/>
</dbReference>
<dbReference type="Proteomes" id="UP000235826">
    <property type="component" value="Chromosome"/>
</dbReference>